<evidence type="ECO:0000259" key="2">
    <source>
        <dbReference type="PROSITE" id="PS50234"/>
    </source>
</evidence>
<name>A0A8S3T3Z8_MYTED</name>
<dbReference type="AlphaFoldDB" id="A0A8S3T3Z8"/>
<dbReference type="PROSITE" id="PS50234">
    <property type="entry name" value="VWFA"/>
    <property type="match status" value="1"/>
</dbReference>
<feature type="domain" description="VWFA" evidence="2">
    <location>
        <begin position="221"/>
        <end position="426"/>
    </location>
</feature>
<keyword evidence="4" id="KW-1185">Reference proteome</keyword>
<gene>
    <name evidence="3" type="ORF">MEDL_41568</name>
</gene>
<feature type="compositionally biased region" description="Low complexity" evidence="1">
    <location>
        <begin position="79"/>
        <end position="97"/>
    </location>
</feature>
<dbReference type="InterPro" id="IPR036465">
    <property type="entry name" value="vWFA_dom_sf"/>
</dbReference>
<dbReference type="CDD" id="cd00198">
    <property type="entry name" value="vWFA"/>
    <property type="match status" value="1"/>
</dbReference>
<protein>
    <recommendedName>
        <fullName evidence="2">VWFA domain-containing protein</fullName>
    </recommendedName>
</protein>
<dbReference type="Proteomes" id="UP000683360">
    <property type="component" value="Unassembled WGS sequence"/>
</dbReference>
<dbReference type="PANTHER" id="PTHR10579:SF43">
    <property type="entry name" value="ZINC FINGER (C3HC4-TYPE RING FINGER) FAMILY PROTEIN"/>
    <property type="match status" value="1"/>
</dbReference>
<sequence>MDKANLHNRNTQGRVQLSITCENKIMAGATNRYKDAADEYVSLSQVSVKQDEDDCVPMRPPRSLPNGRGSTGSLPPRVSSESQRSSSKHSSSSSNSSNGEAVEDLTFEEFLKRQGVTKATIQLLEEEEIADKVTLGALSEDDINGLGLKVGQKAILRSLTTKAKSRLPDARNSVIPPPIREVNGTGEVDLQCYCLEKDGKGKVVAEITTKHTNEVNPIKTRILILVDTSGSMGIKTGRRRRYSKLYRIKGFAKNMVTSLDDGDFAGLVTFGENADVLLPMTEITHESRDRLKSKLDTLDKSFLSTKTNLSAGLSKALEVFRDASSGKRDLLHYRNAIIVFSDGEVNAGTQEPSKLVHEVREKIRQLSFGLDESLNQWASISTVVLGKSASEIMFCLSKFCSSDAFYTIDMDVDNSNTETDLFLPVLMRKAAVAWNVSVYIESVNGAVLINEDCSQDNKVRTHGQSSRGPKTAKAYFYYDIPAASTRHIGIGVDLEEAFEEEVLKVKVEYSGFSGERKTIIRTITKSDILTEGRVQGGKAITEHYKNDARMLSEEVLGKAAKAALDGNSGGSADAMREGQSELQKLMNRYGDMADKQETAQTEIFDYAKSLMSNFECLLQKVNTPKDEDTDEQIEAESSWLKIKAVSSAISREAPGLAETVTDSNILCPLPDVRKVSSTPMRTEMEKVYKEKGVRESLFFDFDGAIDELKKSIKKDED</sequence>
<accession>A0A8S3T3Z8</accession>
<feature type="region of interest" description="Disordered" evidence="1">
    <location>
        <begin position="47"/>
        <end position="101"/>
    </location>
</feature>
<evidence type="ECO:0000256" key="1">
    <source>
        <dbReference type="SAM" id="MobiDB-lite"/>
    </source>
</evidence>
<dbReference type="Pfam" id="PF00092">
    <property type="entry name" value="VWA"/>
    <property type="match status" value="1"/>
</dbReference>
<proteinExistence type="predicted"/>
<dbReference type="Gene3D" id="3.40.50.410">
    <property type="entry name" value="von Willebrand factor, type A domain"/>
    <property type="match status" value="1"/>
</dbReference>
<dbReference type="InterPro" id="IPR002035">
    <property type="entry name" value="VWF_A"/>
</dbReference>
<dbReference type="PANTHER" id="PTHR10579">
    <property type="entry name" value="CALCIUM-ACTIVATED CHLORIDE CHANNEL REGULATOR"/>
    <property type="match status" value="1"/>
</dbReference>
<dbReference type="OrthoDB" id="299997at2759"/>
<dbReference type="EMBL" id="CAJPWZ010001999">
    <property type="protein sequence ID" value="CAG2228615.1"/>
    <property type="molecule type" value="Genomic_DNA"/>
</dbReference>
<dbReference type="SUPFAM" id="SSF53300">
    <property type="entry name" value="vWA-like"/>
    <property type="match status" value="1"/>
</dbReference>
<evidence type="ECO:0000313" key="4">
    <source>
        <dbReference type="Proteomes" id="UP000683360"/>
    </source>
</evidence>
<evidence type="ECO:0000313" key="3">
    <source>
        <dbReference type="EMBL" id="CAG2228615.1"/>
    </source>
</evidence>
<dbReference type="InterPro" id="IPR051266">
    <property type="entry name" value="CLCR"/>
</dbReference>
<reference evidence="3" key="1">
    <citation type="submission" date="2021-03" db="EMBL/GenBank/DDBJ databases">
        <authorList>
            <person name="Bekaert M."/>
        </authorList>
    </citation>
    <scope>NUCLEOTIDE SEQUENCE</scope>
</reference>
<organism evidence="3 4">
    <name type="scientific">Mytilus edulis</name>
    <name type="common">Blue mussel</name>
    <dbReference type="NCBI Taxonomy" id="6550"/>
    <lineage>
        <taxon>Eukaryota</taxon>
        <taxon>Metazoa</taxon>
        <taxon>Spiralia</taxon>
        <taxon>Lophotrochozoa</taxon>
        <taxon>Mollusca</taxon>
        <taxon>Bivalvia</taxon>
        <taxon>Autobranchia</taxon>
        <taxon>Pteriomorphia</taxon>
        <taxon>Mytilida</taxon>
        <taxon>Mytiloidea</taxon>
        <taxon>Mytilidae</taxon>
        <taxon>Mytilinae</taxon>
        <taxon>Mytilus</taxon>
    </lineage>
</organism>
<dbReference type="SMART" id="SM00327">
    <property type="entry name" value="VWA"/>
    <property type="match status" value="1"/>
</dbReference>
<comment type="caution">
    <text evidence="3">The sequence shown here is derived from an EMBL/GenBank/DDBJ whole genome shotgun (WGS) entry which is preliminary data.</text>
</comment>